<accession>A0AAV7N1L2</accession>
<dbReference type="Proteomes" id="UP001066276">
    <property type="component" value="Chromosome 9"/>
</dbReference>
<feature type="region of interest" description="Disordered" evidence="1">
    <location>
        <begin position="39"/>
        <end position="90"/>
    </location>
</feature>
<organism evidence="2 3">
    <name type="scientific">Pleurodeles waltl</name>
    <name type="common">Iberian ribbed newt</name>
    <dbReference type="NCBI Taxonomy" id="8319"/>
    <lineage>
        <taxon>Eukaryota</taxon>
        <taxon>Metazoa</taxon>
        <taxon>Chordata</taxon>
        <taxon>Craniata</taxon>
        <taxon>Vertebrata</taxon>
        <taxon>Euteleostomi</taxon>
        <taxon>Amphibia</taxon>
        <taxon>Batrachia</taxon>
        <taxon>Caudata</taxon>
        <taxon>Salamandroidea</taxon>
        <taxon>Salamandridae</taxon>
        <taxon>Pleurodelinae</taxon>
        <taxon>Pleurodeles</taxon>
    </lineage>
</organism>
<dbReference type="EMBL" id="JANPWB010000013">
    <property type="protein sequence ID" value="KAJ1109913.1"/>
    <property type="molecule type" value="Genomic_DNA"/>
</dbReference>
<sequence>MIAVMAGAPAKPGRRHECDRVQGRASLRCWPRCALPHPRAPQLSRGAGMNAGECNGGARAGRLRPERHQRKPRVSSAAGKCRSQRCGVSR</sequence>
<evidence type="ECO:0000313" key="2">
    <source>
        <dbReference type="EMBL" id="KAJ1109913.1"/>
    </source>
</evidence>
<feature type="compositionally biased region" description="Basic residues" evidence="1">
    <location>
        <begin position="61"/>
        <end position="73"/>
    </location>
</feature>
<reference evidence="2" key="1">
    <citation type="journal article" date="2022" name="bioRxiv">
        <title>Sequencing and chromosome-scale assembly of the giantPleurodeles waltlgenome.</title>
        <authorList>
            <person name="Brown T."/>
            <person name="Elewa A."/>
            <person name="Iarovenko S."/>
            <person name="Subramanian E."/>
            <person name="Araus A.J."/>
            <person name="Petzold A."/>
            <person name="Susuki M."/>
            <person name="Suzuki K.-i.T."/>
            <person name="Hayashi T."/>
            <person name="Toyoda A."/>
            <person name="Oliveira C."/>
            <person name="Osipova E."/>
            <person name="Leigh N.D."/>
            <person name="Simon A."/>
            <person name="Yun M.H."/>
        </authorList>
    </citation>
    <scope>NUCLEOTIDE SEQUENCE</scope>
    <source>
        <strain evidence="2">20211129_DDA</strain>
        <tissue evidence="2">Liver</tissue>
    </source>
</reference>
<comment type="caution">
    <text evidence="2">The sequence shown here is derived from an EMBL/GenBank/DDBJ whole genome shotgun (WGS) entry which is preliminary data.</text>
</comment>
<name>A0AAV7N1L2_PLEWA</name>
<evidence type="ECO:0000313" key="3">
    <source>
        <dbReference type="Proteomes" id="UP001066276"/>
    </source>
</evidence>
<proteinExistence type="predicted"/>
<dbReference type="AlphaFoldDB" id="A0AAV7N1L2"/>
<protein>
    <submittedName>
        <fullName evidence="2">Uncharacterized protein</fullName>
    </submittedName>
</protein>
<gene>
    <name evidence="2" type="ORF">NDU88_007270</name>
</gene>
<feature type="region of interest" description="Disordered" evidence="1">
    <location>
        <begin position="1"/>
        <end position="20"/>
    </location>
</feature>
<evidence type="ECO:0000256" key="1">
    <source>
        <dbReference type="SAM" id="MobiDB-lite"/>
    </source>
</evidence>
<keyword evidence="3" id="KW-1185">Reference proteome</keyword>